<dbReference type="SMART" id="SM00721">
    <property type="entry name" value="BAR"/>
    <property type="match status" value="1"/>
</dbReference>
<evidence type="ECO:0000256" key="3">
    <source>
        <dbReference type="SAM" id="Coils"/>
    </source>
</evidence>
<feature type="compositionally biased region" description="Polar residues" evidence="4">
    <location>
        <begin position="379"/>
        <end position="407"/>
    </location>
</feature>
<proteinExistence type="predicted"/>
<keyword evidence="3" id="KW-0175">Coiled coil</keyword>
<dbReference type="InterPro" id="IPR050670">
    <property type="entry name" value="STAM"/>
</dbReference>
<evidence type="ECO:0000313" key="8">
    <source>
        <dbReference type="Proteomes" id="UP000193560"/>
    </source>
</evidence>
<dbReference type="PANTHER" id="PTHR45929">
    <property type="entry name" value="JAK PATHWAY SIGNAL TRANSDUCTION ADAPTOR MOLECULE"/>
    <property type="match status" value="1"/>
</dbReference>
<sequence length="495" mass="55753">MLKNFGKFKQWTGERLGAAKATLQTGGFQQLEEDTEKKRTGFEKVHEATEQVYGQLSKKKPSVDDAKTKCLPWESLASCWISHGSTFPDDNPLGAALINLGQTEARIALLQDDFANTIKCEYMDVLKQGLQHYKDYDTLKKKLESKRLDYDAKLTRLQKSKKEKPEWELEMQTAKTKYGESESDVIQKMIILQEYEGTQLAYYQRCVELINELRDHMPNPEVCSVTTLTTRFFANDSTHSLLTPTNNPSATSKSHRKAIFNFQGNATDELSFNIGDVITVIEPMDEGWWMGEMEQIEPKRKGIFPVNYTEDIMLAPPTMPTRPPHVMKKYILQEQQEETRHGNVDYMQIQQDASPFNDTPTSASSSSSILPSTPAFRSKPTNVPSRRGTSPTPLTRPSLIETNLASRESTHATPLSPPPPPPSHSFTPSNNPVSSTRTKTLPPPPPSSRIKIVPILSQNVETPLVANCKECGCDDYSANLFKKGHCNNCFHEHNR</sequence>
<dbReference type="CDD" id="cd00174">
    <property type="entry name" value="SH3"/>
    <property type="match status" value="1"/>
</dbReference>
<name>A0A1X2IK67_9FUNG</name>
<keyword evidence="1 2" id="KW-0728">SH3 domain</keyword>
<dbReference type="SUPFAM" id="SSF103657">
    <property type="entry name" value="BAR/IMD domain-like"/>
    <property type="match status" value="1"/>
</dbReference>
<dbReference type="Pfam" id="PF14604">
    <property type="entry name" value="SH3_9"/>
    <property type="match status" value="1"/>
</dbReference>
<feature type="domain" description="BAR" evidence="6">
    <location>
        <begin position="13"/>
        <end position="254"/>
    </location>
</feature>
<comment type="caution">
    <text evidence="7">The sequence shown here is derived from an EMBL/GenBank/DDBJ whole genome shotgun (WGS) entry which is preliminary data.</text>
</comment>
<evidence type="ECO:0000256" key="4">
    <source>
        <dbReference type="SAM" id="MobiDB-lite"/>
    </source>
</evidence>
<accession>A0A1X2IK67</accession>
<evidence type="ECO:0000259" key="5">
    <source>
        <dbReference type="PROSITE" id="PS50002"/>
    </source>
</evidence>
<evidence type="ECO:0000259" key="6">
    <source>
        <dbReference type="PROSITE" id="PS51021"/>
    </source>
</evidence>
<dbReference type="Pfam" id="PF03114">
    <property type="entry name" value="BAR"/>
    <property type="match status" value="1"/>
</dbReference>
<dbReference type="SMART" id="SM00326">
    <property type="entry name" value="SH3"/>
    <property type="match status" value="1"/>
</dbReference>
<dbReference type="AlphaFoldDB" id="A0A1X2IK67"/>
<dbReference type="InterPro" id="IPR036028">
    <property type="entry name" value="SH3-like_dom_sf"/>
</dbReference>
<reference evidence="7 8" key="1">
    <citation type="submission" date="2016-07" db="EMBL/GenBank/DDBJ databases">
        <title>Pervasive Adenine N6-methylation of Active Genes in Fungi.</title>
        <authorList>
            <consortium name="DOE Joint Genome Institute"/>
            <person name="Mondo S.J."/>
            <person name="Dannebaum R.O."/>
            <person name="Kuo R.C."/>
            <person name="Labutti K."/>
            <person name="Haridas S."/>
            <person name="Kuo A."/>
            <person name="Salamov A."/>
            <person name="Ahrendt S.R."/>
            <person name="Lipzen A."/>
            <person name="Sullivan W."/>
            <person name="Andreopoulos W.B."/>
            <person name="Clum A."/>
            <person name="Lindquist E."/>
            <person name="Daum C."/>
            <person name="Ramamoorthy G.K."/>
            <person name="Gryganskyi A."/>
            <person name="Culley D."/>
            <person name="Magnuson J.K."/>
            <person name="James T.Y."/>
            <person name="O'Malley M.A."/>
            <person name="Stajich J.E."/>
            <person name="Spatafora J.W."/>
            <person name="Visel A."/>
            <person name="Grigoriev I.V."/>
        </authorList>
    </citation>
    <scope>NUCLEOTIDE SEQUENCE [LARGE SCALE GENOMIC DNA]</scope>
    <source>
        <strain evidence="7 8">NRRL 1336</strain>
    </source>
</reference>
<dbReference type="OrthoDB" id="14167at2759"/>
<organism evidence="7 8">
    <name type="scientific">Absidia repens</name>
    <dbReference type="NCBI Taxonomy" id="90262"/>
    <lineage>
        <taxon>Eukaryota</taxon>
        <taxon>Fungi</taxon>
        <taxon>Fungi incertae sedis</taxon>
        <taxon>Mucoromycota</taxon>
        <taxon>Mucoromycotina</taxon>
        <taxon>Mucoromycetes</taxon>
        <taxon>Mucorales</taxon>
        <taxon>Cunninghamellaceae</taxon>
        <taxon>Absidia</taxon>
    </lineage>
</organism>
<keyword evidence="8" id="KW-1185">Reference proteome</keyword>
<evidence type="ECO:0000313" key="7">
    <source>
        <dbReference type="EMBL" id="ORZ17948.1"/>
    </source>
</evidence>
<feature type="domain" description="SH3" evidence="5">
    <location>
        <begin position="251"/>
        <end position="314"/>
    </location>
</feature>
<feature type="region of interest" description="Disordered" evidence="4">
    <location>
        <begin position="353"/>
        <end position="449"/>
    </location>
</feature>
<dbReference type="InterPro" id="IPR001452">
    <property type="entry name" value="SH3_domain"/>
</dbReference>
<feature type="coiled-coil region" evidence="3">
    <location>
        <begin position="140"/>
        <end position="177"/>
    </location>
</feature>
<dbReference type="EMBL" id="MCGE01000009">
    <property type="protein sequence ID" value="ORZ17948.1"/>
    <property type="molecule type" value="Genomic_DNA"/>
</dbReference>
<gene>
    <name evidence="7" type="ORF">BCR42DRAFT_478578</name>
</gene>
<dbReference type="Gene3D" id="2.30.30.40">
    <property type="entry name" value="SH3 Domains"/>
    <property type="match status" value="1"/>
</dbReference>
<dbReference type="SUPFAM" id="SSF50044">
    <property type="entry name" value="SH3-domain"/>
    <property type="match status" value="1"/>
</dbReference>
<dbReference type="InterPro" id="IPR027267">
    <property type="entry name" value="AH/BAR_dom_sf"/>
</dbReference>
<dbReference type="PRINTS" id="PR00452">
    <property type="entry name" value="SH3DOMAIN"/>
</dbReference>
<dbReference type="STRING" id="90262.A0A1X2IK67"/>
<dbReference type="InterPro" id="IPR004148">
    <property type="entry name" value="BAR_dom"/>
</dbReference>
<protein>
    <recommendedName>
        <fullName evidence="9">SH3 domain-containing protein</fullName>
    </recommendedName>
</protein>
<dbReference type="PANTHER" id="PTHR45929:SF3">
    <property type="entry name" value="JAK PATHWAY SIGNAL TRANSDUCTION ADAPTOR MOLECULE"/>
    <property type="match status" value="1"/>
</dbReference>
<dbReference type="Gene3D" id="1.20.1270.60">
    <property type="entry name" value="Arfaptin homology (AH) domain/BAR domain"/>
    <property type="match status" value="1"/>
</dbReference>
<evidence type="ECO:0000256" key="1">
    <source>
        <dbReference type="ARBA" id="ARBA00022443"/>
    </source>
</evidence>
<dbReference type="GO" id="GO:0033565">
    <property type="term" value="C:ESCRT-0 complex"/>
    <property type="evidence" value="ECO:0007669"/>
    <property type="project" value="TreeGrafter"/>
</dbReference>
<evidence type="ECO:0000256" key="2">
    <source>
        <dbReference type="PROSITE-ProRule" id="PRU00192"/>
    </source>
</evidence>
<dbReference type="Proteomes" id="UP000193560">
    <property type="component" value="Unassembled WGS sequence"/>
</dbReference>
<dbReference type="PROSITE" id="PS51021">
    <property type="entry name" value="BAR"/>
    <property type="match status" value="1"/>
</dbReference>
<evidence type="ECO:0008006" key="9">
    <source>
        <dbReference type="Google" id="ProtNLM"/>
    </source>
</evidence>
<feature type="compositionally biased region" description="Low complexity" evidence="4">
    <location>
        <begin position="359"/>
        <end position="374"/>
    </location>
</feature>
<dbReference type="GO" id="GO:0043328">
    <property type="term" value="P:protein transport to vacuole involved in ubiquitin-dependent protein catabolic process via the multivesicular body sorting pathway"/>
    <property type="evidence" value="ECO:0007669"/>
    <property type="project" value="TreeGrafter"/>
</dbReference>
<dbReference type="PROSITE" id="PS50002">
    <property type="entry name" value="SH3"/>
    <property type="match status" value="1"/>
</dbReference>